<dbReference type="EMBL" id="CAKASE010000059">
    <property type="protein sequence ID" value="CAG9568053.1"/>
    <property type="molecule type" value="Genomic_DNA"/>
</dbReference>
<accession>A0A8J2W4T2</accession>
<proteinExistence type="predicted"/>
<feature type="region of interest" description="Disordered" evidence="1">
    <location>
        <begin position="63"/>
        <end position="83"/>
    </location>
</feature>
<organism evidence="2 3">
    <name type="scientific">Danaus chrysippus</name>
    <name type="common">African queen</name>
    <dbReference type="NCBI Taxonomy" id="151541"/>
    <lineage>
        <taxon>Eukaryota</taxon>
        <taxon>Metazoa</taxon>
        <taxon>Ecdysozoa</taxon>
        <taxon>Arthropoda</taxon>
        <taxon>Hexapoda</taxon>
        <taxon>Insecta</taxon>
        <taxon>Pterygota</taxon>
        <taxon>Neoptera</taxon>
        <taxon>Endopterygota</taxon>
        <taxon>Lepidoptera</taxon>
        <taxon>Glossata</taxon>
        <taxon>Ditrysia</taxon>
        <taxon>Papilionoidea</taxon>
        <taxon>Nymphalidae</taxon>
        <taxon>Danainae</taxon>
        <taxon>Danaini</taxon>
        <taxon>Danaina</taxon>
        <taxon>Danaus</taxon>
        <taxon>Anosia</taxon>
    </lineage>
</organism>
<sequence length="165" mass="18392">MSQDMLLCISIGGNVRRGRPCATTSGGHNVTQGCHLDGNVGDIRSHLIRLREARRQQRLAWIPSPITQEAAPPPRDPQPTVDKTAQSRVILELACKTIALMQKNRLIQQKIVALQRETSKFVATVMSNPENRRRYLEHVRLYGAGKITLVPTDSGNLPLKIEPKD</sequence>
<gene>
    <name evidence="2" type="ORF">DCHRY22_LOCUS8109</name>
</gene>
<dbReference type="Proteomes" id="UP000789524">
    <property type="component" value="Unassembled WGS sequence"/>
</dbReference>
<name>A0A8J2W4T2_9NEOP</name>
<protein>
    <submittedName>
        <fullName evidence="2">(African queen) hypothetical protein</fullName>
    </submittedName>
</protein>
<keyword evidence="3" id="KW-1185">Reference proteome</keyword>
<evidence type="ECO:0000313" key="2">
    <source>
        <dbReference type="EMBL" id="CAG9568053.1"/>
    </source>
</evidence>
<comment type="caution">
    <text evidence="2">The sequence shown here is derived from an EMBL/GenBank/DDBJ whole genome shotgun (WGS) entry which is preliminary data.</text>
</comment>
<dbReference type="AlphaFoldDB" id="A0A8J2W4T2"/>
<dbReference type="OrthoDB" id="6374619at2759"/>
<evidence type="ECO:0000313" key="3">
    <source>
        <dbReference type="Proteomes" id="UP000789524"/>
    </source>
</evidence>
<evidence type="ECO:0000256" key="1">
    <source>
        <dbReference type="SAM" id="MobiDB-lite"/>
    </source>
</evidence>
<reference evidence="2" key="1">
    <citation type="submission" date="2021-09" db="EMBL/GenBank/DDBJ databases">
        <authorList>
            <person name="Martin H S."/>
        </authorList>
    </citation>
    <scope>NUCLEOTIDE SEQUENCE</scope>
</reference>